<proteinExistence type="predicted"/>
<dbReference type="AlphaFoldDB" id="A0AAD1Y0H9"/>
<gene>
    <name evidence="1" type="ORF">ECRASSUSDP1_LOCUS24344</name>
</gene>
<comment type="caution">
    <text evidence="1">The sequence shown here is derived from an EMBL/GenBank/DDBJ whole genome shotgun (WGS) entry which is preliminary data.</text>
</comment>
<name>A0AAD1Y0H9_EUPCR</name>
<protein>
    <submittedName>
        <fullName evidence="1">Uncharacterized protein</fullName>
    </submittedName>
</protein>
<accession>A0AAD1Y0H9</accession>
<organism evidence="1 2">
    <name type="scientific">Euplotes crassus</name>
    <dbReference type="NCBI Taxonomy" id="5936"/>
    <lineage>
        <taxon>Eukaryota</taxon>
        <taxon>Sar</taxon>
        <taxon>Alveolata</taxon>
        <taxon>Ciliophora</taxon>
        <taxon>Intramacronucleata</taxon>
        <taxon>Spirotrichea</taxon>
        <taxon>Hypotrichia</taxon>
        <taxon>Euplotida</taxon>
        <taxon>Euplotidae</taxon>
        <taxon>Moneuplotes</taxon>
    </lineage>
</organism>
<keyword evidence="2" id="KW-1185">Reference proteome</keyword>
<evidence type="ECO:0000313" key="2">
    <source>
        <dbReference type="Proteomes" id="UP001295684"/>
    </source>
</evidence>
<sequence length="79" mass="8977">MEEYLELDWFEVDLKEELLPLIDPLLFPVMYVFGVSTDHLEESSRSSPYSLAKALSIADLEALEYWSKSLALASFPSSC</sequence>
<dbReference type="Proteomes" id="UP001295684">
    <property type="component" value="Unassembled WGS sequence"/>
</dbReference>
<evidence type="ECO:0000313" key="1">
    <source>
        <dbReference type="EMBL" id="CAI2382856.1"/>
    </source>
</evidence>
<reference evidence="1" key="1">
    <citation type="submission" date="2023-07" db="EMBL/GenBank/DDBJ databases">
        <authorList>
            <consortium name="AG Swart"/>
            <person name="Singh M."/>
            <person name="Singh A."/>
            <person name="Seah K."/>
            <person name="Emmerich C."/>
        </authorList>
    </citation>
    <scope>NUCLEOTIDE SEQUENCE</scope>
    <source>
        <strain evidence="1">DP1</strain>
    </source>
</reference>
<dbReference type="EMBL" id="CAMPGE010025059">
    <property type="protein sequence ID" value="CAI2382856.1"/>
    <property type="molecule type" value="Genomic_DNA"/>
</dbReference>